<dbReference type="PANTHER" id="PTHR37816">
    <property type="entry name" value="YALI0E33011P"/>
    <property type="match status" value="1"/>
</dbReference>
<dbReference type="Proteomes" id="UP001260980">
    <property type="component" value="Unassembled WGS sequence"/>
</dbReference>
<dbReference type="SUPFAM" id="SSF52540">
    <property type="entry name" value="P-loop containing nucleoside triphosphate hydrolases"/>
    <property type="match status" value="1"/>
</dbReference>
<gene>
    <name evidence="1" type="ORF">RQP52_35690</name>
</gene>
<comment type="caution">
    <text evidence="1">The sequence shown here is derived from an EMBL/GenBank/DDBJ whole genome shotgun (WGS) entry which is preliminary data.</text>
</comment>
<reference evidence="1 2" key="1">
    <citation type="submission" date="2023-10" db="EMBL/GenBank/DDBJ databases">
        <title>Paenibacillus strain PFR10 Genome sequencing and assembly.</title>
        <authorList>
            <person name="Kim I."/>
        </authorList>
    </citation>
    <scope>NUCLEOTIDE SEQUENCE [LARGE SCALE GENOMIC DNA]</scope>
    <source>
        <strain evidence="1 2">PFR10</strain>
    </source>
</reference>
<proteinExistence type="predicted"/>
<dbReference type="Pfam" id="PF10662">
    <property type="entry name" value="PduV-EutP"/>
    <property type="match status" value="1"/>
</dbReference>
<organism evidence="1 2">
    <name type="scientific">Paenibacillus violae</name>
    <dbReference type="NCBI Taxonomy" id="3077234"/>
    <lineage>
        <taxon>Bacteria</taxon>
        <taxon>Bacillati</taxon>
        <taxon>Bacillota</taxon>
        <taxon>Bacilli</taxon>
        <taxon>Bacillales</taxon>
        <taxon>Paenibacillaceae</taxon>
        <taxon>Paenibacillus</taxon>
    </lineage>
</organism>
<dbReference type="Gene3D" id="3.40.50.300">
    <property type="entry name" value="P-loop containing nucleotide triphosphate hydrolases"/>
    <property type="match status" value="1"/>
</dbReference>
<dbReference type="InterPro" id="IPR027417">
    <property type="entry name" value="P-loop_NTPase"/>
</dbReference>
<name>A0ABU3RRC0_9BACL</name>
<sequence>MEISVKNDEVSSNSHVCMEEVIYMQRIMIIGSSGSGKTTLSQLLSKKFNLPLYHLDLFFWKPNWVPTPDEEWKEFIKKLVKEDKWILDGNFTSTLDVRIQHADTIIFIDLPRALRLYRVVMRRLMKNRERPDINKHCKEQLDWKLLKSVWLFGEKKKTRNYEKVRAE</sequence>
<accession>A0ABU3RRC0</accession>
<evidence type="ECO:0000313" key="1">
    <source>
        <dbReference type="EMBL" id="MDU0206412.1"/>
    </source>
</evidence>
<protein>
    <submittedName>
        <fullName evidence="1">EutP/PduV family microcompartment system protein</fullName>
    </submittedName>
</protein>
<dbReference type="EMBL" id="JAWCUD010000025">
    <property type="protein sequence ID" value="MDU0206412.1"/>
    <property type="molecule type" value="Genomic_DNA"/>
</dbReference>
<dbReference type="RefSeq" id="WP_315956207.1">
    <property type="nucleotide sequence ID" value="NZ_JAWCUD010000025.1"/>
</dbReference>
<dbReference type="InterPro" id="IPR012381">
    <property type="entry name" value="EutP_PduV"/>
</dbReference>
<keyword evidence="2" id="KW-1185">Reference proteome</keyword>
<dbReference type="InterPro" id="IPR052922">
    <property type="entry name" value="Cytidylate_Kinase-2"/>
</dbReference>
<evidence type="ECO:0000313" key="2">
    <source>
        <dbReference type="Proteomes" id="UP001260980"/>
    </source>
</evidence>
<dbReference type="PANTHER" id="PTHR37816:SF3">
    <property type="entry name" value="MODULATES DNA TOPOLOGY"/>
    <property type="match status" value="1"/>
</dbReference>